<dbReference type="InterPro" id="IPR000560">
    <property type="entry name" value="His_Pase_clade-2"/>
</dbReference>
<dbReference type="OMA" id="WANYHET"/>
<evidence type="ECO:0000256" key="1">
    <source>
        <dbReference type="ARBA" id="ARBA00005375"/>
    </source>
</evidence>
<dbReference type="STRING" id="1198029.A0A1U7LUN5"/>
<organism evidence="3 4">
    <name type="scientific">Neolecta irregularis (strain DAH-3)</name>
    <dbReference type="NCBI Taxonomy" id="1198029"/>
    <lineage>
        <taxon>Eukaryota</taxon>
        <taxon>Fungi</taxon>
        <taxon>Dikarya</taxon>
        <taxon>Ascomycota</taxon>
        <taxon>Taphrinomycotina</taxon>
        <taxon>Neolectales</taxon>
        <taxon>Neolectaceae</taxon>
        <taxon>Neolecta</taxon>
    </lineage>
</organism>
<dbReference type="PANTHER" id="PTHR11567:SF142">
    <property type="entry name" value="PHOSPHOGLYCERATE MUTASE-LIKE PROTEIN"/>
    <property type="match status" value="1"/>
</dbReference>
<dbReference type="Proteomes" id="UP000186594">
    <property type="component" value="Unassembled WGS sequence"/>
</dbReference>
<evidence type="ECO:0000256" key="2">
    <source>
        <dbReference type="SAM" id="Phobius"/>
    </source>
</evidence>
<dbReference type="InterPro" id="IPR029033">
    <property type="entry name" value="His_PPase_superfam"/>
</dbReference>
<accession>A0A1U7LUN5</accession>
<reference evidence="3 4" key="1">
    <citation type="submission" date="2016-04" db="EMBL/GenBank/DDBJ databases">
        <title>Evolutionary innovation and constraint leading to complex multicellularity in the Ascomycota.</title>
        <authorList>
            <person name="Cisse O."/>
            <person name="Nguyen A."/>
            <person name="Hewitt D.A."/>
            <person name="Jedd G."/>
            <person name="Stajich J.E."/>
        </authorList>
    </citation>
    <scope>NUCLEOTIDE SEQUENCE [LARGE SCALE GENOMIC DNA]</scope>
    <source>
        <strain evidence="3 4">DAH-3</strain>
    </source>
</reference>
<dbReference type="Pfam" id="PF00328">
    <property type="entry name" value="His_Phos_2"/>
    <property type="match status" value="1"/>
</dbReference>
<dbReference type="GO" id="GO:0016791">
    <property type="term" value="F:phosphatase activity"/>
    <property type="evidence" value="ECO:0007669"/>
    <property type="project" value="TreeGrafter"/>
</dbReference>
<dbReference type="Gene3D" id="3.40.50.1240">
    <property type="entry name" value="Phosphoglycerate mutase-like"/>
    <property type="match status" value="1"/>
</dbReference>
<proteinExistence type="inferred from homology"/>
<dbReference type="PANTHER" id="PTHR11567">
    <property type="entry name" value="ACID PHOSPHATASE-RELATED"/>
    <property type="match status" value="1"/>
</dbReference>
<keyword evidence="2" id="KW-0812">Transmembrane</keyword>
<evidence type="ECO:0000313" key="4">
    <source>
        <dbReference type="Proteomes" id="UP000186594"/>
    </source>
</evidence>
<keyword evidence="2" id="KW-0472">Membrane</keyword>
<sequence length="398" mass="44221">MPAIAICSIPPPTTSKASLKANICLFKYFRPLRICPPHHPLNHSNENTLMSTAYAFLQGLYPPTSSDIEVLSNGTRQPAPLNGYQYVVVNGLSANAPETIWLKGDENCPVATKSMHRYSQSTEFKDIQNSSADFYQSLKNVLDPVYTDSQIGYQNAYGIFDYLNCESIQNNSSIVTPHDLDQLRVLADQHEFALSYTPHSRDRSIGGMSFIGALIARLNETAFDPSRKSKLTYFAGSYDTFLAVFGLLGLSNLNQNFIGLPQYASMMSFELLAQDTSDLVVRFNFRNGTVEEMYSYPLFGKDEIDLPWTEFLELTKFAIRDAKGWCNACGLSTGFCAEYTSLDFTKRDPVSLVAAGIMGAACMFVVLGILSVGPRIIRQRRRNAVKLSSIDQAEKTIS</sequence>
<comment type="similarity">
    <text evidence="1">Belongs to the histidine acid phosphatase family.</text>
</comment>
<evidence type="ECO:0000313" key="3">
    <source>
        <dbReference type="EMBL" id="OLL26377.1"/>
    </source>
</evidence>
<feature type="transmembrane region" description="Helical" evidence="2">
    <location>
        <begin position="350"/>
        <end position="372"/>
    </location>
</feature>
<keyword evidence="2" id="KW-1133">Transmembrane helix</keyword>
<dbReference type="SUPFAM" id="SSF53254">
    <property type="entry name" value="Phosphoglycerate mutase-like"/>
    <property type="match status" value="1"/>
</dbReference>
<protein>
    <submittedName>
        <fullName evidence="3">Lysosomal acid phosphatase</fullName>
    </submittedName>
</protein>
<dbReference type="InterPro" id="IPR050645">
    <property type="entry name" value="Histidine_acid_phosphatase"/>
</dbReference>
<dbReference type="OrthoDB" id="258392at2759"/>
<dbReference type="EMBL" id="LXFE01000197">
    <property type="protein sequence ID" value="OLL26377.1"/>
    <property type="molecule type" value="Genomic_DNA"/>
</dbReference>
<name>A0A1U7LUN5_NEOID</name>
<dbReference type="AlphaFoldDB" id="A0A1U7LUN5"/>
<keyword evidence="4" id="KW-1185">Reference proteome</keyword>
<gene>
    <name evidence="3" type="ORF">NEOLI_004154</name>
</gene>
<comment type="caution">
    <text evidence="3">The sequence shown here is derived from an EMBL/GenBank/DDBJ whole genome shotgun (WGS) entry which is preliminary data.</text>
</comment>